<feature type="signal peptide" evidence="3">
    <location>
        <begin position="1"/>
        <end position="22"/>
    </location>
</feature>
<keyword evidence="3" id="KW-0732">Signal</keyword>
<dbReference type="RefSeq" id="WP_193927602.1">
    <property type="nucleotide sequence ID" value="NZ_JADEYC010000009.1"/>
</dbReference>
<feature type="domain" description="Beta-lactamase-related" evidence="4">
    <location>
        <begin position="84"/>
        <end position="410"/>
    </location>
</feature>
<dbReference type="InterPro" id="IPR050789">
    <property type="entry name" value="Diverse_Enzym_Activities"/>
</dbReference>
<organism evidence="5 6">
    <name type="scientific">Saccharopolyspora montiporae</name>
    <dbReference type="NCBI Taxonomy" id="2781240"/>
    <lineage>
        <taxon>Bacteria</taxon>
        <taxon>Bacillati</taxon>
        <taxon>Actinomycetota</taxon>
        <taxon>Actinomycetes</taxon>
        <taxon>Pseudonocardiales</taxon>
        <taxon>Pseudonocardiaceae</taxon>
        <taxon>Saccharopolyspora</taxon>
    </lineage>
</organism>
<evidence type="ECO:0000313" key="5">
    <source>
        <dbReference type="EMBL" id="MBE9374177.1"/>
    </source>
</evidence>
<dbReference type="InterPro" id="IPR012338">
    <property type="entry name" value="Beta-lactam/transpept-like"/>
</dbReference>
<dbReference type="AlphaFoldDB" id="A0A929B6L5"/>
<accession>A0A929B6L5</accession>
<keyword evidence="6" id="KW-1185">Reference proteome</keyword>
<evidence type="ECO:0000259" key="4">
    <source>
        <dbReference type="Pfam" id="PF00144"/>
    </source>
</evidence>
<evidence type="ECO:0000256" key="3">
    <source>
        <dbReference type="SAM" id="SignalP"/>
    </source>
</evidence>
<dbReference type="InterPro" id="IPR001466">
    <property type="entry name" value="Beta-lactam-related"/>
</dbReference>
<evidence type="ECO:0000256" key="1">
    <source>
        <dbReference type="ARBA" id="ARBA00022801"/>
    </source>
</evidence>
<dbReference type="Pfam" id="PF00144">
    <property type="entry name" value="Beta-lactamase"/>
    <property type="match status" value="1"/>
</dbReference>
<dbReference type="Proteomes" id="UP000598360">
    <property type="component" value="Unassembled WGS sequence"/>
</dbReference>
<keyword evidence="1 5" id="KW-0378">Hydrolase</keyword>
<gene>
    <name evidence="5" type="ORF">IQ251_06920</name>
</gene>
<dbReference type="GO" id="GO:0016787">
    <property type="term" value="F:hydrolase activity"/>
    <property type="evidence" value="ECO:0007669"/>
    <property type="project" value="UniProtKB-KW"/>
</dbReference>
<protein>
    <submittedName>
        <fullName evidence="5">Serine hydrolase</fullName>
    </submittedName>
</protein>
<dbReference type="Gene3D" id="3.40.710.10">
    <property type="entry name" value="DD-peptidase/beta-lactamase superfamily"/>
    <property type="match status" value="1"/>
</dbReference>
<proteinExistence type="predicted"/>
<comment type="caution">
    <text evidence="5">The sequence shown here is derived from an EMBL/GenBank/DDBJ whole genome shotgun (WGS) entry which is preliminary data.</text>
</comment>
<sequence length="579" mass="61722">MGRRALAAVVLSATVLTGSATADPGQVGGHFDRPRTGFAPPGTTLRDGTAEQAGLDPEPLDEALGRIAAWTGPTPGREHPMYAGAVSLLAHDGIVVRREAVGEQLRYADDRGTELPAEQREPMRTDTIFDAASITKLFTSIAVLQEVDAGSVQLDEPVASYLPEFGVNGKEDITVRQLLTHTSGLQAEAQLWKLPEQDRIPSIMRLAPERPPGTGYTYSDPNMIVLGVLVERMSGAPLDRVVAERIAGPLGMSDTGFRPPAGKHPRIAATEYSADPPRGMVRGEVHDENAWSLGGVAGQAGVFTTADDLAVLGQAILNGGEHDGARVLSTEGVRRMLTDFNGDFPGDAHGLGFELDQRWYMGGLSGPRTAGHTGFTGTSLVLDPASRSVAVLLTNRVHPNREWGSNNAARETLAQGLARSLAVDPARGSRSWFADPARPAELTSDAVGPVRGPAQVSFQAFVDTQHDPDGADRLQLEADVDGAGWRPVPLRADGPGAPEGEVAELAGSGHRAWWDVRAEVDAPPGAQIGLRWRYLPDEQYVGRGVHVDGIHVTDHRGTLLDGELDDERLHSRGWAETGR</sequence>
<name>A0A929B6L5_9PSEU</name>
<evidence type="ECO:0000313" key="6">
    <source>
        <dbReference type="Proteomes" id="UP000598360"/>
    </source>
</evidence>
<feature type="chain" id="PRO_5037671512" evidence="3">
    <location>
        <begin position="23"/>
        <end position="579"/>
    </location>
</feature>
<evidence type="ECO:0000256" key="2">
    <source>
        <dbReference type="SAM" id="MobiDB-lite"/>
    </source>
</evidence>
<reference evidence="5" key="1">
    <citation type="submission" date="2020-10" db="EMBL/GenBank/DDBJ databases">
        <title>Diversity and distribution of actinomycetes associated with coral in the coast of Hainan.</title>
        <authorList>
            <person name="Li F."/>
        </authorList>
    </citation>
    <scope>NUCLEOTIDE SEQUENCE</scope>
    <source>
        <strain evidence="5">HNM0983</strain>
    </source>
</reference>
<feature type="region of interest" description="Disordered" evidence="2">
    <location>
        <begin position="19"/>
        <end position="52"/>
    </location>
</feature>
<dbReference type="PANTHER" id="PTHR43283">
    <property type="entry name" value="BETA-LACTAMASE-RELATED"/>
    <property type="match status" value="1"/>
</dbReference>
<dbReference type="PANTHER" id="PTHR43283:SF11">
    <property type="entry name" value="BETA-LACTAMASE-RELATED DOMAIN-CONTAINING PROTEIN"/>
    <property type="match status" value="1"/>
</dbReference>
<dbReference type="EMBL" id="JADEYC010000009">
    <property type="protein sequence ID" value="MBE9374177.1"/>
    <property type="molecule type" value="Genomic_DNA"/>
</dbReference>
<dbReference type="SUPFAM" id="SSF56601">
    <property type="entry name" value="beta-lactamase/transpeptidase-like"/>
    <property type="match status" value="1"/>
</dbReference>